<reference evidence="1" key="1">
    <citation type="submission" date="2023-06" db="EMBL/GenBank/DDBJ databases">
        <authorList>
            <consortium name="Lawrence Berkeley National Laboratory"/>
            <person name="Ahrendt S."/>
            <person name="Sahu N."/>
            <person name="Indic B."/>
            <person name="Wong-Bajracharya J."/>
            <person name="Merenyi Z."/>
            <person name="Ke H.-M."/>
            <person name="Monk M."/>
            <person name="Kocsube S."/>
            <person name="Drula E."/>
            <person name="Lipzen A."/>
            <person name="Balint B."/>
            <person name="Henrissat B."/>
            <person name="Andreopoulos B."/>
            <person name="Martin F.M."/>
            <person name="Harder C.B."/>
            <person name="Rigling D."/>
            <person name="Ford K.L."/>
            <person name="Foster G.D."/>
            <person name="Pangilinan J."/>
            <person name="Papanicolaou A."/>
            <person name="Barry K."/>
            <person name="LaButti K."/>
            <person name="Viragh M."/>
            <person name="Koriabine M."/>
            <person name="Yan M."/>
            <person name="Riley R."/>
            <person name="Champramary S."/>
            <person name="Plett K.L."/>
            <person name="Tsai I.J."/>
            <person name="Slot J."/>
            <person name="Sipos G."/>
            <person name="Plett J."/>
            <person name="Nagy L.G."/>
            <person name="Grigoriev I.V."/>
        </authorList>
    </citation>
    <scope>NUCLEOTIDE SEQUENCE</scope>
    <source>
        <strain evidence="1">FPL87.14</strain>
    </source>
</reference>
<evidence type="ECO:0000313" key="2">
    <source>
        <dbReference type="Proteomes" id="UP001175226"/>
    </source>
</evidence>
<dbReference type="Proteomes" id="UP001175226">
    <property type="component" value="Unassembled WGS sequence"/>
</dbReference>
<sequence>MPYSVFILAQFPETSLRRPSRFRYPVSNRFRTTLLINWAPASQIFEWWISKISAVNENCAIRLIDFKIIVDGRLRHEEEHPALDWEDLWTRLDELCLTSSKMASLERVAITFDPQPAYWDILKAEMEINFLGLKKLGREVILDAVARRRH</sequence>
<comment type="caution">
    <text evidence="1">The sequence shown here is derived from an EMBL/GenBank/DDBJ whole genome shotgun (WGS) entry which is preliminary data.</text>
</comment>
<organism evidence="1 2">
    <name type="scientific">Armillaria borealis</name>
    <dbReference type="NCBI Taxonomy" id="47425"/>
    <lineage>
        <taxon>Eukaryota</taxon>
        <taxon>Fungi</taxon>
        <taxon>Dikarya</taxon>
        <taxon>Basidiomycota</taxon>
        <taxon>Agaricomycotina</taxon>
        <taxon>Agaricomycetes</taxon>
        <taxon>Agaricomycetidae</taxon>
        <taxon>Agaricales</taxon>
        <taxon>Marasmiineae</taxon>
        <taxon>Physalacriaceae</taxon>
        <taxon>Armillaria</taxon>
    </lineage>
</organism>
<evidence type="ECO:0000313" key="1">
    <source>
        <dbReference type="EMBL" id="KAK0432517.1"/>
    </source>
</evidence>
<name>A0AA39IXX9_9AGAR</name>
<gene>
    <name evidence="1" type="ORF">EV421DRAFT_2023960</name>
</gene>
<accession>A0AA39IXX9</accession>
<proteinExistence type="predicted"/>
<keyword evidence="2" id="KW-1185">Reference proteome</keyword>
<protein>
    <submittedName>
        <fullName evidence="1">Uncharacterized protein</fullName>
    </submittedName>
</protein>
<dbReference type="EMBL" id="JAUEPT010000093">
    <property type="protein sequence ID" value="KAK0432517.1"/>
    <property type="molecule type" value="Genomic_DNA"/>
</dbReference>
<dbReference type="AlphaFoldDB" id="A0AA39IXX9"/>